<feature type="compositionally biased region" description="Acidic residues" evidence="3">
    <location>
        <begin position="465"/>
        <end position="475"/>
    </location>
</feature>
<evidence type="ECO:0000256" key="1">
    <source>
        <dbReference type="ARBA" id="ARBA00006069"/>
    </source>
</evidence>
<dbReference type="AlphaFoldDB" id="E2BZZ1"/>
<comment type="similarity">
    <text evidence="1">Belongs to the NCBP3 family.</text>
</comment>
<dbReference type="Pfam" id="PF10309">
    <property type="entry name" value="NCBP3"/>
    <property type="match status" value="1"/>
</dbReference>
<dbReference type="OMA" id="IEWINDV"/>
<dbReference type="GO" id="GO:0003729">
    <property type="term" value="F:mRNA binding"/>
    <property type="evidence" value="ECO:0007669"/>
    <property type="project" value="InterPro"/>
</dbReference>
<gene>
    <name evidence="4" type="ORF">EAI_08233</name>
</gene>
<name>E2BZZ1_HARSA</name>
<dbReference type="PANTHER" id="PTHR16291:SF0">
    <property type="entry name" value="NUCLEAR CAP-BINDING PROTEIN SUBUNIT 3"/>
    <property type="match status" value="1"/>
</dbReference>
<accession>E2BZZ1</accession>
<proteinExistence type="inferred from homology"/>
<dbReference type="PANTHER" id="PTHR16291">
    <property type="entry name" value="NUCLEAR CAP-BINDING PROTEIN SUBUNIT 3"/>
    <property type="match status" value="1"/>
</dbReference>
<feature type="compositionally biased region" description="Acidic residues" evidence="3">
    <location>
        <begin position="506"/>
        <end position="531"/>
    </location>
</feature>
<feature type="compositionally biased region" description="Polar residues" evidence="3">
    <location>
        <begin position="487"/>
        <end position="496"/>
    </location>
</feature>
<evidence type="ECO:0000313" key="4">
    <source>
        <dbReference type="EMBL" id="EFN78768.1"/>
    </source>
</evidence>
<feature type="region of interest" description="Disordered" evidence="3">
    <location>
        <begin position="460"/>
        <end position="547"/>
    </location>
</feature>
<dbReference type="GO" id="GO:0005634">
    <property type="term" value="C:nucleus"/>
    <property type="evidence" value="ECO:0007669"/>
    <property type="project" value="TreeGrafter"/>
</dbReference>
<reference evidence="4 5" key="1">
    <citation type="journal article" date="2010" name="Science">
        <title>Genomic comparison of the ants Camponotus floridanus and Harpegnathos saltator.</title>
        <authorList>
            <person name="Bonasio R."/>
            <person name="Zhang G."/>
            <person name="Ye C."/>
            <person name="Mutti N.S."/>
            <person name="Fang X."/>
            <person name="Qin N."/>
            <person name="Donahue G."/>
            <person name="Yang P."/>
            <person name="Li Q."/>
            <person name="Li C."/>
            <person name="Zhang P."/>
            <person name="Huang Z."/>
            <person name="Berger S.L."/>
            <person name="Reinberg D."/>
            <person name="Wang J."/>
            <person name="Liebig J."/>
        </authorList>
    </citation>
    <scope>NUCLEOTIDE SEQUENCE [LARGE SCALE GENOMIC DNA]</scope>
    <source>
        <strain evidence="4 5">R22 G/1</strain>
    </source>
</reference>
<dbReference type="InterPro" id="IPR012677">
    <property type="entry name" value="Nucleotide-bd_a/b_plait_sf"/>
</dbReference>
<dbReference type="OrthoDB" id="422106at2759"/>
<dbReference type="Gene3D" id="3.30.70.330">
    <property type="match status" value="1"/>
</dbReference>
<organism evidence="5">
    <name type="scientific">Harpegnathos saltator</name>
    <name type="common">Jerdon's jumping ant</name>
    <dbReference type="NCBI Taxonomy" id="610380"/>
    <lineage>
        <taxon>Eukaryota</taxon>
        <taxon>Metazoa</taxon>
        <taxon>Ecdysozoa</taxon>
        <taxon>Arthropoda</taxon>
        <taxon>Hexapoda</taxon>
        <taxon>Insecta</taxon>
        <taxon>Pterygota</taxon>
        <taxon>Neoptera</taxon>
        <taxon>Endopterygota</taxon>
        <taxon>Hymenoptera</taxon>
        <taxon>Apocrita</taxon>
        <taxon>Aculeata</taxon>
        <taxon>Formicoidea</taxon>
        <taxon>Formicidae</taxon>
        <taxon>Ponerinae</taxon>
        <taxon>Ponerini</taxon>
        <taxon>Harpegnathos</taxon>
    </lineage>
</organism>
<dbReference type="EMBL" id="GL451708">
    <property type="protein sequence ID" value="EFN78768.1"/>
    <property type="molecule type" value="Genomic_DNA"/>
</dbReference>
<sequence length="592" mass="69564">MDECDESSDIEMVSMEESIHVQEKPNDPIRTTVKAEPCTQDRRIGIFVTGIDTFSKEEKLKMEERAKRFGLTEKLKNLFSDQEKDLYSSMGITDDDHMKNIRLNVIHVRGTEEMSTKDVLKYFKDYAPQSIEWINDISCNVVWFDNLSAARAMLGLSRKILNNTKKYSDGNLNPETDSEDRKDCKDDDWIENGKNKFANIDNDKKRENYINIKDIDYPLPPGTWRKGIDYPKSKGIFLRFATRMDRKQSNAEKINEYKEYGSTNFRGFKKALTESRKRIYKQIQQNKHKLSTENKDQNQMKNPWGTLSETWGLNDVVEDDFLPRSDQDHGRSIKDRLGTKSLDKDTTQVMELGEISSSSDSEENWCKRSKVLRMRMHADDEEEKQQKRRAKLRYQMILNNLNNSGDLRSKLKKPRTKIQYHDPIQVIVTNTALTKPSSLKHDNSSKIIWKRNRQIMKEIQPSEREEGEWQESENESDQKKEDERIDQSQYRQYTLSEDNQKKKEEGQEEEQEEEEKDEHREDEEGSVEEDSNVPAKEIQGPKGSVIKVIPPKPRIASTVWTRLNHLKSEINDSYLTNRKHYKLNNLKYKFLV</sequence>
<dbReference type="STRING" id="610380.E2BZZ1"/>
<dbReference type="GO" id="GO:0000340">
    <property type="term" value="F:RNA 7-methylguanosine cap binding"/>
    <property type="evidence" value="ECO:0007669"/>
    <property type="project" value="InterPro"/>
</dbReference>
<dbReference type="InParanoid" id="E2BZZ1"/>
<evidence type="ECO:0000256" key="3">
    <source>
        <dbReference type="SAM" id="MobiDB-lite"/>
    </source>
</evidence>
<evidence type="ECO:0000256" key="2">
    <source>
        <dbReference type="ARBA" id="ARBA00019876"/>
    </source>
</evidence>
<dbReference type="InterPro" id="IPR019416">
    <property type="entry name" value="NCBP3"/>
</dbReference>
<keyword evidence="5" id="KW-1185">Reference proteome</keyword>
<dbReference type="Proteomes" id="UP000008237">
    <property type="component" value="Unassembled WGS sequence"/>
</dbReference>
<feature type="compositionally biased region" description="Basic and acidic residues" evidence="3">
    <location>
        <begin position="476"/>
        <end position="486"/>
    </location>
</feature>
<protein>
    <recommendedName>
        <fullName evidence="2">Nuclear cap-binding protein subunit 3</fullName>
    </recommendedName>
</protein>
<evidence type="ECO:0000313" key="5">
    <source>
        <dbReference type="Proteomes" id="UP000008237"/>
    </source>
</evidence>